<dbReference type="InterPro" id="IPR036866">
    <property type="entry name" value="RibonucZ/Hydroxyglut_hydro"/>
</dbReference>
<gene>
    <name evidence="1" type="ORF">NE695_10130</name>
</gene>
<proteinExistence type="predicted"/>
<dbReference type="GeneID" id="90532115"/>
<reference evidence="1 2" key="1">
    <citation type="submission" date="2022-06" db="EMBL/GenBank/DDBJ databases">
        <title>Isolation of gut microbiota from human fecal samples.</title>
        <authorList>
            <person name="Pamer E.G."/>
            <person name="Barat B."/>
            <person name="Waligurski E."/>
            <person name="Medina S."/>
            <person name="Paddock L."/>
            <person name="Mostad J."/>
        </authorList>
    </citation>
    <scope>NUCLEOTIDE SEQUENCE [LARGE SCALE GENOMIC DNA]</scope>
    <source>
        <strain evidence="1 2">DFI.9.73</strain>
    </source>
</reference>
<dbReference type="SUPFAM" id="SSF56281">
    <property type="entry name" value="Metallo-hydrolase/oxidoreductase"/>
    <property type="match status" value="1"/>
</dbReference>
<dbReference type="PANTHER" id="PTHR42967">
    <property type="entry name" value="METAL DEPENDENT HYDROLASE"/>
    <property type="match status" value="1"/>
</dbReference>
<evidence type="ECO:0000313" key="2">
    <source>
        <dbReference type="Proteomes" id="UP001524473"/>
    </source>
</evidence>
<dbReference type="Pfam" id="PF13483">
    <property type="entry name" value="Lactamase_B_3"/>
    <property type="match status" value="1"/>
</dbReference>
<dbReference type="Gene3D" id="3.60.15.10">
    <property type="entry name" value="Ribonuclease Z/Hydroxyacylglutathione hydrolase-like"/>
    <property type="match status" value="1"/>
</dbReference>
<dbReference type="EMBL" id="JANFZH010000021">
    <property type="protein sequence ID" value="MCQ4840268.1"/>
    <property type="molecule type" value="Genomic_DNA"/>
</dbReference>
<keyword evidence="2" id="KW-1185">Reference proteome</keyword>
<dbReference type="RefSeq" id="WP_242871086.1">
    <property type="nucleotide sequence ID" value="NZ_CABKVV010000013.1"/>
</dbReference>
<dbReference type="PANTHER" id="PTHR42967:SF1">
    <property type="entry name" value="MBL FOLD METALLO-HYDROLASE"/>
    <property type="match status" value="1"/>
</dbReference>
<organism evidence="1 2">
    <name type="scientific">Neglectibacter timonensis</name>
    <dbReference type="NCBI Taxonomy" id="1776382"/>
    <lineage>
        <taxon>Bacteria</taxon>
        <taxon>Bacillati</taxon>
        <taxon>Bacillota</taxon>
        <taxon>Clostridia</taxon>
        <taxon>Eubacteriales</taxon>
        <taxon>Oscillospiraceae</taxon>
        <taxon>Neglectibacter</taxon>
    </lineage>
</organism>
<dbReference type="Proteomes" id="UP001524473">
    <property type="component" value="Unassembled WGS sequence"/>
</dbReference>
<name>A0ABT1S0C2_9FIRM</name>
<accession>A0ABT1S0C2</accession>
<sequence length="240" mass="27421">MMKVTFIQHSSFLAELDHCCLLFDYYEGSVPKTPLEKPLYIFASHSHGDHFSSAVFSLAEPGRKVFYLLSDDIPERLVPEELLENTVFVAPHSTYTIGDLQVATLESTDLGVAFLIECEGRLLYHAGDLNCWVWDGAPRYQNDMMEAQYKKELELLSGKKIDVAFVPLDPRQETDFDLGMRYFLEAAGASYVFPMHMWGDYTVVPLFKSTPTYREYTKQIQNISAPGQTFELDLSEEKQD</sequence>
<protein>
    <submittedName>
        <fullName evidence="1">MBL fold metallo-hydrolase</fullName>
    </submittedName>
</protein>
<evidence type="ECO:0000313" key="1">
    <source>
        <dbReference type="EMBL" id="MCQ4840268.1"/>
    </source>
</evidence>
<comment type="caution">
    <text evidence="1">The sequence shown here is derived from an EMBL/GenBank/DDBJ whole genome shotgun (WGS) entry which is preliminary data.</text>
</comment>